<feature type="region of interest" description="Disordered" evidence="1">
    <location>
        <begin position="78"/>
        <end position="100"/>
    </location>
</feature>
<proteinExistence type="predicted"/>
<protein>
    <submittedName>
        <fullName evidence="2">Uncharacterized protein</fullName>
    </submittedName>
</protein>
<dbReference type="VEuPathDB" id="FungiDB:SPRG_07974"/>
<accession>A0A067CBK9</accession>
<reference evidence="2 3" key="1">
    <citation type="journal article" date="2013" name="PLoS Genet.">
        <title>Distinctive expansion of potential virulence genes in the genome of the oomycete fish pathogen Saprolegnia parasitica.</title>
        <authorList>
            <person name="Jiang R.H."/>
            <person name="de Bruijn I."/>
            <person name="Haas B.J."/>
            <person name="Belmonte R."/>
            <person name="Lobach L."/>
            <person name="Christie J."/>
            <person name="van den Ackerveken G."/>
            <person name="Bottin A."/>
            <person name="Bulone V."/>
            <person name="Diaz-Moreno S.M."/>
            <person name="Dumas B."/>
            <person name="Fan L."/>
            <person name="Gaulin E."/>
            <person name="Govers F."/>
            <person name="Grenville-Briggs L.J."/>
            <person name="Horner N.R."/>
            <person name="Levin J.Z."/>
            <person name="Mammella M."/>
            <person name="Meijer H.J."/>
            <person name="Morris P."/>
            <person name="Nusbaum C."/>
            <person name="Oome S."/>
            <person name="Phillips A.J."/>
            <person name="van Rooyen D."/>
            <person name="Rzeszutek E."/>
            <person name="Saraiva M."/>
            <person name="Secombes C.J."/>
            <person name="Seidl M.F."/>
            <person name="Snel B."/>
            <person name="Stassen J.H."/>
            <person name="Sykes S."/>
            <person name="Tripathy S."/>
            <person name="van den Berg H."/>
            <person name="Vega-Arreguin J.C."/>
            <person name="Wawra S."/>
            <person name="Young S.K."/>
            <person name="Zeng Q."/>
            <person name="Dieguez-Uribeondo J."/>
            <person name="Russ C."/>
            <person name="Tyler B.M."/>
            <person name="van West P."/>
        </authorList>
    </citation>
    <scope>NUCLEOTIDE SEQUENCE [LARGE SCALE GENOMIC DNA]</scope>
    <source>
        <strain evidence="2 3">CBS 223.65</strain>
    </source>
</reference>
<keyword evidence="3" id="KW-1185">Reference proteome</keyword>
<name>A0A067CBK9_SAPPC</name>
<dbReference type="AlphaFoldDB" id="A0A067CBK9"/>
<evidence type="ECO:0000313" key="2">
    <source>
        <dbReference type="EMBL" id="KDO26570.1"/>
    </source>
</evidence>
<dbReference type="Proteomes" id="UP000030745">
    <property type="component" value="Unassembled WGS sequence"/>
</dbReference>
<feature type="compositionally biased region" description="Polar residues" evidence="1">
    <location>
        <begin position="27"/>
        <end position="39"/>
    </location>
</feature>
<organism evidence="2 3">
    <name type="scientific">Saprolegnia parasitica (strain CBS 223.65)</name>
    <dbReference type="NCBI Taxonomy" id="695850"/>
    <lineage>
        <taxon>Eukaryota</taxon>
        <taxon>Sar</taxon>
        <taxon>Stramenopiles</taxon>
        <taxon>Oomycota</taxon>
        <taxon>Saprolegniomycetes</taxon>
        <taxon>Saprolegniales</taxon>
        <taxon>Saprolegniaceae</taxon>
        <taxon>Saprolegnia</taxon>
    </lineage>
</organism>
<gene>
    <name evidence="2" type="ORF">SPRG_07974</name>
</gene>
<feature type="region of interest" description="Disordered" evidence="1">
    <location>
        <begin position="1"/>
        <end position="45"/>
    </location>
</feature>
<dbReference type="KEGG" id="spar:SPRG_07974"/>
<evidence type="ECO:0000256" key="1">
    <source>
        <dbReference type="SAM" id="MobiDB-lite"/>
    </source>
</evidence>
<dbReference type="RefSeq" id="XP_012202712.1">
    <property type="nucleotide sequence ID" value="XM_012347322.1"/>
</dbReference>
<dbReference type="GeneID" id="24130220"/>
<dbReference type="EMBL" id="KK583223">
    <property type="protein sequence ID" value="KDO26570.1"/>
    <property type="molecule type" value="Genomic_DNA"/>
</dbReference>
<evidence type="ECO:0000313" key="3">
    <source>
        <dbReference type="Proteomes" id="UP000030745"/>
    </source>
</evidence>
<sequence length="119" mass="12468">MSLTPLTPLGSSKLPLGVPSSPPKLATLQSPALSGTFGQPESPKKLLSAVQPSALASFAQREASRSPAASSLNKYATLAAPKTSDVEEETPAQKGPSSMYWTRRGKYHWATQPDAVSGM</sequence>